<dbReference type="PANTHER" id="PTHR11685">
    <property type="entry name" value="RBR FAMILY RING FINGER AND IBR DOMAIN-CONTAINING"/>
    <property type="match status" value="1"/>
</dbReference>
<dbReference type="PROSITE" id="PS00518">
    <property type="entry name" value="ZF_RING_1"/>
    <property type="match status" value="1"/>
</dbReference>
<evidence type="ECO:0000259" key="11">
    <source>
        <dbReference type="PROSITE" id="PS51873"/>
    </source>
</evidence>
<dbReference type="SMART" id="SM00647">
    <property type="entry name" value="IBR"/>
    <property type="match status" value="3"/>
</dbReference>
<dbReference type="UniPathway" id="UPA00143"/>
<dbReference type="AlphaFoldDB" id="A0A2U1MVP4"/>
<keyword evidence="4" id="KW-0808">Transferase</keyword>
<protein>
    <recommendedName>
        <fullName evidence="3">RBR-type E3 ubiquitin transferase</fullName>
        <ecNumber evidence="3">2.3.2.31</ecNumber>
    </recommendedName>
</protein>
<evidence type="ECO:0000256" key="4">
    <source>
        <dbReference type="ARBA" id="ARBA00022679"/>
    </source>
</evidence>
<keyword evidence="13" id="KW-1185">Reference proteome</keyword>
<evidence type="ECO:0000256" key="1">
    <source>
        <dbReference type="ARBA" id="ARBA00001798"/>
    </source>
</evidence>
<dbReference type="GO" id="GO:0008270">
    <property type="term" value="F:zinc ion binding"/>
    <property type="evidence" value="ECO:0007669"/>
    <property type="project" value="UniProtKB-KW"/>
</dbReference>
<dbReference type="InterPro" id="IPR031127">
    <property type="entry name" value="E3_UB_ligase_RBR"/>
</dbReference>
<dbReference type="InterPro" id="IPR013083">
    <property type="entry name" value="Znf_RING/FYVE/PHD"/>
</dbReference>
<evidence type="ECO:0000256" key="8">
    <source>
        <dbReference type="ARBA" id="ARBA00022786"/>
    </source>
</evidence>
<accession>A0A2U1MVP4</accession>
<evidence type="ECO:0000313" key="13">
    <source>
        <dbReference type="Proteomes" id="UP000245207"/>
    </source>
</evidence>
<dbReference type="InterPro" id="IPR044066">
    <property type="entry name" value="TRIAD_supradom"/>
</dbReference>
<dbReference type="OrthoDB" id="10009520at2759"/>
<feature type="domain" description="RING-type" evidence="11">
    <location>
        <begin position="14"/>
        <end position="257"/>
    </location>
</feature>
<evidence type="ECO:0000256" key="5">
    <source>
        <dbReference type="ARBA" id="ARBA00022723"/>
    </source>
</evidence>
<keyword evidence="7" id="KW-0863">Zinc-finger</keyword>
<dbReference type="InterPro" id="IPR018957">
    <property type="entry name" value="Znf_C3HC4_RING-type"/>
</dbReference>
<dbReference type="Proteomes" id="UP000245207">
    <property type="component" value="Unassembled WGS sequence"/>
</dbReference>
<evidence type="ECO:0000256" key="6">
    <source>
        <dbReference type="ARBA" id="ARBA00022737"/>
    </source>
</evidence>
<gene>
    <name evidence="12" type="ORF">CTI12_AA232690</name>
</gene>
<dbReference type="GO" id="GO:0061630">
    <property type="term" value="F:ubiquitin protein ligase activity"/>
    <property type="evidence" value="ECO:0007669"/>
    <property type="project" value="UniProtKB-EC"/>
</dbReference>
<comment type="catalytic activity">
    <reaction evidence="1">
        <text>[E2 ubiquitin-conjugating enzyme]-S-ubiquitinyl-L-cysteine + [acceptor protein]-L-lysine = [E2 ubiquitin-conjugating enzyme]-L-cysteine + [acceptor protein]-N(6)-ubiquitinyl-L-lysine.</text>
        <dbReference type="EC" id="2.3.2.31"/>
    </reaction>
</comment>
<keyword evidence="10" id="KW-1133">Transmembrane helix</keyword>
<dbReference type="SUPFAM" id="SSF57850">
    <property type="entry name" value="RING/U-box"/>
    <property type="match status" value="1"/>
</dbReference>
<dbReference type="Pfam" id="PF01485">
    <property type="entry name" value="IBR"/>
    <property type="match status" value="3"/>
</dbReference>
<name>A0A2U1MVP4_ARTAN</name>
<keyword evidence="10" id="KW-0472">Membrane</keyword>
<keyword evidence="6" id="KW-0677">Repeat</keyword>
<evidence type="ECO:0000313" key="12">
    <source>
        <dbReference type="EMBL" id="PWA65343.1"/>
    </source>
</evidence>
<keyword evidence="5" id="KW-0479">Metal-binding</keyword>
<reference evidence="12 13" key="1">
    <citation type="journal article" date="2018" name="Mol. Plant">
        <title>The genome of Artemisia annua provides insight into the evolution of Asteraceae family and artemisinin biosynthesis.</title>
        <authorList>
            <person name="Shen Q."/>
            <person name="Zhang L."/>
            <person name="Liao Z."/>
            <person name="Wang S."/>
            <person name="Yan T."/>
            <person name="Shi P."/>
            <person name="Liu M."/>
            <person name="Fu X."/>
            <person name="Pan Q."/>
            <person name="Wang Y."/>
            <person name="Lv Z."/>
            <person name="Lu X."/>
            <person name="Zhang F."/>
            <person name="Jiang W."/>
            <person name="Ma Y."/>
            <person name="Chen M."/>
            <person name="Hao X."/>
            <person name="Li L."/>
            <person name="Tang Y."/>
            <person name="Lv G."/>
            <person name="Zhou Y."/>
            <person name="Sun X."/>
            <person name="Brodelius P.E."/>
            <person name="Rose J.K.C."/>
            <person name="Tang K."/>
        </authorList>
    </citation>
    <scope>NUCLEOTIDE SEQUENCE [LARGE SCALE GENOMIC DNA]</scope>
    <source>
        <strain evidence="13">cv. Huhao1</strain>
        <tissue evidence="12">Leaf</tissue>
    </source>
</reference>
<dbReference type="PROSITE" id="PS51873">
    <property type="entry name" value="TRIAD"/>
    <property type="match status" value="1"/>
</dbReference>
<dbReference type="GO" id="GO:0016567">
    <property type="term" value="P:protein ubiquitination"/>
    <property type="evidence" value="ECO:0007669"/>
    <property type="project" value="UniProtKB-UniPathway"/>
</dbReference>
<feature type="transmembrane region" description="Helical" evidence="10">
    <location>
        <begin position="182"/>
        <end position="203"/>
    </location>
</feature>
<comment type="caution">
    <text evidence="12">The sequence shown here is derived from an EMBL/GenBank/DDBJ whole genome shotgun (WGS) entry which is preliminary data.</text>
</comment>
<evidence type="ECO:0000256" key="7">
    <source>
        <dbReference type="ARBA" id="ARBA00022771"/>
    </source>
</evidence>
<proteinExistence type="predicted"/>
<dbReference type="EMBL" id="PKPP01004246">
    <property type="protein sequence ID" value="PWA65343.1"/>
    <property type="molecule type" value="Genomic_DNA"/>
</dbReference>
<evidence type="ECO:0000256" key="2">
    <source>
        <dbReference type="ARBA" id="ARBA00001947"/>
    </source>
</evidence>
<comment type="cofactor">
    <cofactor evidence="2">
        <name>Zn(2+)</name>
        <dbReference type="ChEBI" id="CHEBI:29105"/>
    </cofactor>
</comment>
<keyword evidence="8" id="KW-0833">Ubl conjugation pathway</keyword>
<dbReference type="EC" id="2.3.2.31" evidence="3"/>
<sequence>MGNTIQKKKLDDEGTFTCEICLETQTFPSKKFKNSDRCVHSFCTDCMITYIQVKIEDNVSNIKFPRKSCKYSLEPLSCHPKIEQKLFNKWCDTLCESSVSRVDGVYCPNKECLELILNECGDRNVKRCLCPACKKPFCLTCKVSWHAGYTCEESGETRDQNDVTFGVVCESKAKVGRDVPNVCIVLSFLTVAILLGAGVDGVYCPNKECLELILNECGDRNVKRCVCPACKKPFCLMCKVSWHAGYTCEESGETRDQNDITFGVVCESKGWKRCPKCMHCVELLDGCNIVQCRKHKKIFNLLSELSKLGINICDKTILREMMIEDLQKEEPSTIRDKTITYLKILRDTDKKTVNDITGVDGVYCPNKECLELILNECGDRNVKRFVCPACKKPFCLMCKVSWHAGYACEEMCVSGLQETVAILFNAGLLNNSRYHHLLQMWNWLLLRMRKTSIRFQDVFHCSL</sequence>
<dbReference type="InterPro" id="IPR017907">
    <property type="entry name" value="Znf_RING_CS"/>
</dbReference>
<evidence type="ECO:0000256" key="9">
    <source>
        <dbReference type="ARBA" id="ARBA00022833"/>
    </source>
</evidence>
<organism evidence="12 13">
    <name type="scientific">Artemisia annua</name>
    <name type="common">Sweet wormwood</name>
    <dbReference type="NCBI Taxonomy" id="35608"/>
    <lineage>
        <taxon>Eukaryota</taxon>
        <taxon>Viridiplantae</taxon>
        <taxon>Streptophyta</taxon>
        <taxon>Embryophyta</taxon>
        <taxon>Tracheophyta</taxon>
        <taxon>Spermatophyta</taxon>
        <taxon>Magnoliopsida</taxon>
        <taxon>eudicotyledons</taxon>
        <taxon>Gunneridae</taxon>
        <taxon>Pentapetalae</taxon>
        <taxon>asterids</taxon>
        <taxon>campanulids</taxon>
        <taxon>Asterales</taxon>
        <taxon>Asteraceae</taxon>
        <taxon>Asteroideae</taxon>
        <taxon>Anthemideae</taxon>
        <taxon>Artemisiinae</taxon>
        <taxon>Artemisia</taxon>
    </lineage>
</organism>
<evidence type="ECO:0000256" key="3">
    <source>
        <dbReference type="ARBA" id="ARBA00012251"/>
    </source>
</evidence>
<keyword evidence="10" id="KW-0812">Transmembrane</keyword>
<dbReference type="InterPro" id="IPR002867">
    <property type="entry name" value="IBR_dom"/>
</dbReference>
<dbReference type="Pfam" id="PF00097">
    <property type="entry name" value="zf-C3HC4"/>
    <property type="match status" value="1"/>
</dbReference>
<keyword evidence="9" id="KW-0862">Zinc</keyword>
<dbReference type="STRING" id="35608.A0A2U1MVP4"/>
<evidence type="ECO:0000256" key="10">
    <source>
        <dbReference type="SAM" id="Phobius"/>
    </source>
</evidence>
<dbReference type="Gene3D" id="3.30.40.10">
    <property type="entry name" value="Zinc/RING finger domain, C3HC4 (zinc finger)"/>
    <property type="match status" value="1"/>
</dbReference>